<organism evidence="2 3">
    <name type="scientific">Amycolatopsis umgeniensis</name>
    <dbReference type="NCBI Taxonomy" id="336628"/>
    <lineage>
        <taxon>Bacteria</taxon>
        <taxon>Bacillati</taxon>
        <taxon>Actinomycetota</taxon>
        <taxon>Actinomycetes</taxon>
        <taxon>Pseudonocardiales</taxon>
        <taxon>Pseudonocardiaceae</taxon>
        <taxon>Amycolatopsis</taxon>
    </lineage>
</organism>
<feature type="transmembrane region" description="Helical" evidence="1">
    <location>
        <begin position="5"/>
        <end position="21"/>
    </location>
</feature>
<accession>A0A841ATE6</accession>
<evidence type="ECO:0000313" key="3">
    <source>
        <dbReference type="Proteomes" id="UP000580861"/>
    </source>
</evidence>
<keyword evidence="3" id="KW-1185">Reference proteome</keyword>
<dbReference type="EMBL" id="JACHMX010000001">
    <property type="protein sequence ID" value="MBB5850267.1"/>
    <property type="molecule type" value="Genomic_DNA"/>
</dbReference>
<name>A0A841ATE6_9PSEU</name>
<proteinExistence type="predicted"/>
<protein>
    <submittedName>
        <fullName evidence="2">Uncharacterized protein</fullName>
    </submittedName>
</protein>
<sequence length="137" mass="15673">MRWWVRLLCVAVPLAMAPFVWYQPWMLNPEWRRDGMPASEWWWAAALYVVMGSLAWSAFRSRIKLGDGRLRVVNPWRSHEISTAHVIDVKPGSLGVEFLLSSGRIVSAFAVQCTAFEFGAEPRWVDVAREVTAREPA</sequence>
<keyword evidence="1" id="KW-0472">Membrane</keyword>
<dbReference type="AlphaFoldDB" id="A0A841ATE6"/>
<gene>
    <name evidence="2" type="ORF">HDA45_000354</name>
</gene>
<evidence type="ECO:0000256" key="1">
    <source>
        <dbReference type="SAM" id="Phobius"/>
    </source>
</evidence>
<dbReference type="Proteomes" id="UP000580861">
    <property type="component" value="Unassembled WGS sequence"/>
</dbReference>
<evidence type="ECO:0000313" key="2">
    <source>
        <dbReference type="EMBL" id="MBB5850267.1"/>
    </source>
</evidence>
<keyword evidence="1" id="KW-0812">Transmembrane</keyword>
<reference evidence="2 3" key="1">
    <citation type="submission" date="2020-08" db="EMBL/GenBank/DDBJ databases">
        <title>Sequencing the genomes of 1000 actinobacteria strains.</title>
        <authorList>
            <person name="Klenk H.-P."/>
        </authorList>
    </citation>
    <scope>NUCLEOTIDE SEQUENCE [LARGE SCALE GENOMIC DNA]</scope>
    <source>
        <strain evidence="2 3">DSM 45272</strain>
    </source>
</reference>
<feature type="transmembrane region" description="Helical" evidence="1">
    <location>
        <begin position="41"/>
        <end position="59"/>
    </location>
</feature>
<dbReference type="RefSeq" id="WP_184891548.1">
    <property type="nucleotide sequence ID" value="NZ_JACHMX010000001.1"/>
</dbReference>
<keyword evidence="1" id="KW-1133">Transmembrane helix</keyword>
<comment type="caution">
    <text evidence="2">The sequence shown here is derived from an EMBL/GenBank/DDBJ whole genome shotgun (WGS) entry which is preliminary data.</text>
</comment>